<evidence type="ECO:0000256" key="2">
    <source>
        <dbReference type="RuleBase" id="RU363116"/>
    </source>
</evidence>
<proteinExistence type="inferred from homology"/>
<comment type="caution">
    <text evidence="3">The sequence shown here is derived from an EMBL/GenBank/DDBJ whole genome shotgun (WGS) entry which is preliminary data.</text>
</comment>
<dbReference type="Proteomes" id="UP001217089">
    <property type="component" value="Unassembled WGS sequence"/>
</dbReference>
<protein>
    <recommendedName>
        <fullName evidence="2">Phospholipid scramblase</fullName>
    </recommendedName>
</protein>
<dbReference type="PANTHER" id="PTHR23248">
    <property type="entry name" value="PHOSPHOLIPID SCRAMBLASE-RELATED"/>
    <property type="match status" value="1"/>
</dbReference>
<organism evidence="3 4">
    <name type="scientific">Tegillarca granosa</name>
    <name type="common">Malaysian cockle</name>
    <name type="synonym">Anadara granosa</name>
    <dbReference type="NCBI Taxonomy" id="220873"/>
    <lineage>
        <taxon>Eukaryota</taxon>
        <taxon>Metazoa</taxon>
        <taxon>Spiralia</taxon>
        <taxon>Lophotrochozoa</taxon>
        <taxon>Mollusca</taxon>
        <taxon>Bivalvia</taxon>
        <taxon>Autobranchia</taxon>
        <taxon>Pteriomorphia</taxon>
        <taxon>Arcoida</taxon>
        <taxon>Arcoidea</taxon>
        <taxon>Arcidae</taxon>
        <taxon>Tegillarca</taxon>
    </lineage>
</organism>
<dbReference type="EMBL" id="JARBDR010000141">
    <property type="protein sequence ID" value="KAJ8319754.1"/>
    <property type="molecule type" value="Genomic_DNA"/>
</dbReference>
<accession>A0ABQ9FR45</accession>
<gene>
    <name evidence="3" type="ORF">KUTeg_001341</name>
</gene>
<comment type="function">
    <text evidence="2">May mediate accelerated ATP-independent bidirectional transbilayer migration of phospholipids upon binding calcium ions that results in a loss of phospholipid asymmetry in the plasma membrane.</text>
</comment>
<keyword evidence="4" id="KW-1185">Reference proteome</keyword>
<dbReference type="Pfam" id="PF03803">
    <property type="entry name" value="Scramblase"/>
    <property type="match status" value="1"/>
</dbReference>
<keyword evidence="2" id="KW-0449">Lipoprotein</keyword>
<reference evidence="3 4" key="1">
    <citation type="submission" date="2022-12" db="EMBL/GenBank/DDBJ databases">
        <title>Chromosome-level genome of Tegillarca granosa.</title>
        <authorList>
            <person name="Kim J."/>
        </authorList>
    </citation>
    <scope>NUCLEOTIDE SEQUENCE [LARGE SCALE GENOMIC DNA]</scope>
    <source>
        <strain evidence="3">Teg-2019</strain>
        <tissue evidence="3">Adductor muscle</tissue>
    </source>
</reference>
<name>A0ABQ9FR45_TEGGR</name>
<evidence type="ECO:0000256" key="1">
    <source>
        <dbReference type="ARBA" id="ARBA00005350"/>
    </source>
</evidence>
<comment type="similarity">
    <text evidence="1 2">Belongs to the phospholipid scramblase family.</text>
</comment>
<keyword evidence="2" id="KW-0564">Palmitate</keyword>
<dbReference type="PANTHER" id="PTHR23248:SF63">
    <property type="entry name" value="PHOSPHOLIPID SCRAMBLASE"/>
    <property type="match status" value="1"/>
</dbReference>
<evidence type="ECO:0000313" key="4">
    <source>
        <dbReference type="Proteomes" id="UP001217089"/>
    </source>
</evidence>
<dbReference type="InterPro" id="IPR005552">
    <property type="entry name" value="Scramblase"/>
</dbReference>
<evidence type="ECO:0000313" key="3">
    <source>
        <dbReference type="EMBL" id="KAJ8319754.1"/>
    </source>
</evidence>
<sequence length="187" mass="21473">MAVTQPPRKQEWMEIPQGFTGCPPGLEYLMQIDQIIIKQEVHLLEVLTGWEVANKFQILNSMGQQIYYACEESTCLMRQCCGPSRGFKMHVTDNNQREVISAERRFKCCAGCCWCAGSDTCAYEMPVEAPVGTECGYIRQEFSKFSPHIKIYDHNRQPVFDIWGPCCPCQGICCTADIDFKFRWILM</sequence>
<keyword evidence="2" id="KW-0106">Calcium</keyword>
<comment type="cofactor">
    <cofactor evidence="2">
        <name>Ca(2+)</name>
        <dbReference type="ChEBI" id="CHEBI:29108"/>
    </cofactor>
</comment>